<accession>A0ABR4CEI4</accession>
<sequence length="606" mass="68809">MSLTSNPTFESSISSCIAKELPISKTESTIMALHVNSVTNLIEGLRIADKTSEVDGQIPGQSSSSLQDSIHLLDQSAKITSSQAQQARVLAGSTSHRNRLDITEIYSLCRIASELREVTCILDDTANTLRDAAELSIIAYVTSLGGQGGANVRDGSLLQRMLSHFDKQIRSIVRGVLGNSGYDNCVLWKIAEECYNQATSYSGALHPGNYFIEHDEACLGWPYDSDYEAEEYYEHETRLDIDENYAKAMEDQMERRCEERKREEQSWISFWVLVLHRCPNGPTLFYPPASYKVKPKMFATTDIPQYLFRTFDGKSSGRSDDNVVASIASIAELPEESRKDLLSLPKDKAIDMLHTHLTKQCCGGEDSDNLMSWTSSLLFAIQYAIWRRRTFGCHSADIKICVVDTRRFPQGQFAPDMWLLQAYRNTAAKVGGKTEEFFRFRLEDTRYHNGEYLSQGSVDHAGRSCVVSLESLEKSGLYDLYPEFAEVEGTKRWTNRVRELREGWSIEQRTTPREVQLASVVARRCFNTFGTPHMMLILLTFKARKIKGDLRDDNRYCPEWARRPDELRRYVSAAGLLKSRNESMNEWGDALLSDAFGIRIVEEMFD</sequence>
<comment type="caution">
    <text evidence="2">The sequence shown here is derived from an EMBL/GenBank/DDBJ whole genome shotgun (WGS) entry which is preliminary data.</text>
</comment>
<feature type="domain" description="DUF7587" evidence="1">
    <location>
        <begin position="303"/>
        <end position="424"/>
    </location>
</feature>
<evidence type="ECO:0000313" key="3">
    <source>
        <dbReference type="Proteomes" id="UP001595075"/>
    </source>
</evidence>
<dbReference type="InterPro" id="IPR056009">
    <property type="entry name" value="DUF7587"/>
</dbReference>
<evidence type="ECO:0000313" key="2">
    <source>
        <dbReference type="EMBL" id="KAL2068112.1"/>
    </source>
</evidence>
<keyword evidence="3" id="KW-1185">Reference proteome</keyword>
<protein>
    <recommendedName>
        <fullName evidence="1">DUF7587 domain-containing protein</fullName>
    </recommendedName>
</protein>
<proteinExistence type="predicted"/>
<name>A0ABR4CEI4_9HELO</name>
<reference evidence="2 3" key="1">
    <citation type="journal article" date="2024" name="Commun. Biol.">
        <title>Comparative genomic analysis of thermophilic fungi reveals convergent evolutionary adaptations and gene losses.</title>
        <authorList>
            <person name="Steindorff A.S."/>
            <person name="Aguilar-Pontes M.V."/>
            <person name="Robinson A.J."/>
            <person name="Andreopoulos B."/>
            <person name="LaButti K."/>
            <person name="Kuo A."/>
            <person name="Mondo S."/>
            <person name="Riley R."/>
            <person name="Otillar R."/>
            <person name="Haridas S."/>
            <person name="Lipzen A."/>
            <person name="Grimwood J."/>
            <person name="Schmutz J."/>
            <person name="Clum A."/>
            <person name="Reid I.D."/>
            <person name="Moisan M.C."/>
            <person name="Butler G."/>
            <person name="Nguyen T.T.M."/>
            <person name="Dewar K."/>
            <person name="Conant G."/>
            <person name="Drula E."/>
            <person name="Henrissat B."/>
            <person name="Hansel C."/>
            <person name="Singer S."/>
            <person name="Hutchinson M.I."/>
            <person name="de Vries R.P."/>
            <person name="Natvig D.O."/>
            <person name="Powell A.J."/>
            <person name="Tsang A."/>
            <person name="Grigoriev I.V."/>
        </authorList>
    </citation>
    <scope>NUCLEOTIDE SEQUENCE [LARGE SCALE GENOMIC DNA]</scope>
    <source>
        <strain evidence="2 3">CBS 494.80</strain>
    </source>
</reference>
<organism evidence="2 3">
    <name type="scientific">Oculimacula yallundae</name>
    <dbReference type="NCBI Taxonomy" id="86028"/>
    <lineage>
        <taxon>Eukaryota</taxon>
        <taxon>Fungi</taxon>
        <taxon>Dikarya</taxon>
        <taxon>Ascomycota</taxon>
        <taxon>Pezizomycotina</taxon>
        <taxon>Leotiomycetes</taxon>
        <taxon>Helotiales</taxon>
        <taxon>Ploettnerulaceae</taxon>
        <taxon>Oculimacula</taxon>
    </lineage>
</organism>
<dbReference type="EMBL" id="JAZHXI010000009">
    <property type="protein sequence ID" value="KAL2068112.1"/>
    <property type="molecule type" value="Genomic_DNA"/>
</dbReference>
<gene>
    <name evidence="2" type="ORF">VTL71DRAFT_16210</name>
</gene>
<dbReference type="Pfam" id="PF24494">
    <property type="entry name" value="DUF7587"/>
    <property type="match status" value="1"/>
</dbReference>
<evidence type="ECO:0000259" key="1">
    <source>
        <dbReference type="Pfam" id="PF24494"/>
    </source>
</evidence>
<dbReference type="Proteomes" id="UP001595075">
    <property type="component" value="Unassembled WGS sequence"/>
</dbReference>